<feature type="transmembrane region" description="Helical" evidence="1">
    <location>
        <begin position="96"/>
        <end position="115"/>
    </location>
</feature>
<evidence type="ECO:0000313" key="3">
    <source>
        <dbReference type="Proteomes" id="UP001230145"/>
    </source>
</evidence>
<feature type="transmembrane region" description="Helical" evidence="1">
    <location>
        <begin position="149"/>
        <end position="182"/>
    </location>
</feature>
<evidence type="ECO:0000256" key="1">
    <source>
        <dbReference type="SAM" id="Phobius"/>
    </source>
</evidence>
<dbReference type="RefSeq" id="WP_307634990.1">
    <property type="nucleotide sequence ID" value="NZ_JAUSQL010000001.1"/>
</dbReference>
<feature type="transmembrane region" description="Helical" evidence="1">
    <location>
        <begin position="268"/>
        <end position="293"/>
    </location>
</feature>
<reference evidence="2 3" key="1">
    <citation type="submission" date="2023-07" db="EMBL/GenBank/DDBJ databases">
        <title>Sequencing the genomes of 1000 actinobacteria strains.</title>
        <authorList>
            <person name="Klenk H.-P."/>
        </authorList>
    </citation>
    <scope>NUCLEOTIDE SEQUENCE [LARGE SCALE GENOMIC DNA]</scope>
    <source>
        <strain evidence="2 3">DSM 19515</strain>
    </source>
</reference>
<keyword evidence="1" id="KW-0812">Transmembrane</keyword>
<protein>
    <submittedName>
        <fullName evidence="2">Uncharacterized protein</fullName>
    </submittedName>
</protein>
<proteinExistence type="predicted"/>
<feature type="transmembrane region" description="Helical" evidence="1">
    <location>
        <begin position="521"/>
        <end position="539"/>
    </location>
</feature>
<sequence>MSADKNTAEDQGAQFNEAANERLAAARQSGVAVTLRIVASAGVSFVLLSGVYAALARSFGRSQEWADNFLKLFDPLGQPFDPRWLPLAEMDGTTPVLHRALAVMISLGIAVAVAMRSLNDALSKSVDAADPAGNKTAISWVAIRQMHLFAYYIAGMFLYCAIIGAVAGDPISAILAALACWFFRIEIQRTDLTVQLSKVPRIQITRAEYEHLRRSIEYELHPPARAEYFYTAGAALLVLGAAMIASHFGANIGGAVGSEGAVDALSSWGYSFGILLAIMAVFVLVCMVCASLIAEVIRTVRRGDKLGEQTSSIAISLTLTIVGALACGYIAETLTFTPLTGTATPNPTIQQGWLNNTWGIALSSILGFAVICSFVKGLRGRGPMRGYLGRTYARAAANPILRLRSTSPHNALAAGGSLARRRRNTTPPQQADVLAKDTRLRSAVLVPCGLPRRVLYSLLAVACVGFFLWEGPGFLRTSESAWALHSAGQLFAALVVAALGYAAFAFVTVQGVRLNDSAFNVRHLCVIFLFECIALAKVLTTSYNPSHPALAVTWVAFRLLAVLGSAILVTLALLRPLEPTTVEPGDGRIEECEQASSSRLAPGFVVLFKLDRFFARMSLNIDEQRWALWNEVTAGPHGERYVAVNSYEGALAALFDTCAFTPDQQVIPTEDKAEH</sequence>
<dbReference type="EMBL" id="JAUSQL010000001">
    <property type="protein sequence ID" value="MDP9832765.1"/>
    <property type="molecule type" value="Genomic_DNA"/>
</dbReference>
<feature type="transmembrane region" description="Helical" evidence="1">
    <location>
        <begin position="313"/>
        <end position="331"/>
    </location>
</feature>
<feature type="transmembrane region" description="Helical" evidence="1">
    <location>
        <begin position="450"/>
        <end position="469"/>
    </location>
</feature>
<feature type="transmembrane region" description="Helical" evidence="1">
    <location>
        <begin position="33"/>
        <end position="55"/>
    </location>
</feature>
<feature type="transmembrane region" description="Helical" evidence="1">
    <location>
        <begin position="489"/>
        <end position="509"/>
    </location>
</feature>
<name>A0ABT9PJ69_9ACTO</name>
<organism evidence="2 3">
    <name type="scientific">Trueperella abortisuis</name>
    <dbReference type="NCBI Taxonomy" id="445930"/>
    <lineage>
        <taxon>Bacteria</taxon>
        <taxon>Bacillati</taxon>
        <taxon>Actinomycetota</taxon>
        <taxon>Actinomycetes</taxon>
        <taxon>Actinomycetales</taxon>
        <taxon>Actinomycetaceae</taxon>
        <taxon>Trueperella</taxon>
    </lineage>
</organism>
<feature type="transmembrane region" description="Helical" evidence="1">
    <location>
        <begin position="357"/>
        <end position="375"/>
    </location>
</feature>
<dbReference type="Proteomes" id="UP001230145">
    <property type="component" value="Unassembled WGS sequence"/>
</dbReference>
<evidence type="ECO:0000313" key="2">
    <source>
        <dbReference type="EMBL" id="MDP9832765.1"/>
    </source>
</evidence>
<keyword evidence="3" id="KW-1185">Reference proteome</keyword>
<accession>A0ABT9PJ69</accession>
<gene>
    <name evidence="2" type="ORF">J2S45_001444</name>
</gene>
<feature type="transmembrane region" description="Helical" evidence="1">
    <location>
        <begin position="551"/>
        <end position="574"/>
    </location>
</feature>
<keyword evidence="1" id="KW-0472">Membrane</keyword>
<comment type="caution">
    <text evidence="2">The sequence shown here is derived from an EMBL/GenBank/DDBJ whole genome shotgun (WGS) entry which is preliminary data.</text>
</comment>
<keyword evidence="1" id="KW-1133">Transmembrane helix</keyword>
<feature type="transmembrane region" description="Helical" evidence="1">
    <location>
        <begin position="228"/>
        <end position="248"/>
    </location>
</feature>